<sequence>MNFALSDIKARRQISFEASPAIRRTHDPDQASDLRDTPSARSSSRAVKNHHNSAGHTIGKLQRSPKPPLGWIWGDWFRPWHRMFPSEASFNGDINRRREYTSLSLLKRLNRSRMAAKGRAYRHLDPVQYKARSSQSAMAPIWDPFDR</sequence>
<dbReference type="AlphaFoldDB" id="A0A7E4WDM1"/>
<feature type="region of interest" description="Disordered" evidence="1">
    <location>
        <begin position="16"/>
        <end position="67"/>
    </location>
</feature>
<feature type="compositionally biased region" description="Basic and acidic residues" evidence="1">
    <location>
        <begin position="24"/>
        <end position="38"/>
    </location>
</feature>
<evidence type="ECO:0000256" key="1">
    <source>
        <dbReference type="SAM" id="MobiDB-lite"/>
    </source>
</evidence>
<proteinExistence type="predicted"/>
<protein>
    <submittedName>
        <fullName evidence="3">DUF4005 domain-containing protein</fullName>
    </submittedName>
</protein>
<name>A0A7E4WDM1_PANRE</name>
<dbReference type="WBParaSite" id="Pan_g9762.t1">
    <property type="protein sequence ID" value="Pan_g9762.t1"/>
    <property type="gene ID" value="Pan_g9762"/>
</dbReference>
<reference evidence="3" key="2">
    <citation type="submission" date="2020-10" db="UniProtKB">
        <authorList>
            <consortium name="WormBaseParasite"/>
        </authorList>
    </citation>
    <scope>IDENTIFICATION</scope>
</reference>
<reference evidence="2" key="1">
    <citation type="journal article" date="2013" name="Genetics">
        <title>The draft genome and transcriptome of Panagrellus redivivus are shaped by the harsh demands of a free-living lifestyle.</title>
        <authorList>
            <person name="Srinivasan J."/>
            <person name="Dillman A.R."/>
            <person name="Macchietto M.G."/>
            <person name="Heikkinen L."/>
            <person name="Lakso M."/>
            <person name="Fracchia K.M."/>
            <person name="Antoshechkin I."/>
            <person name="Mortazavi A."/>
            <person name="Wong G."/>
            <person name="Sternberg P.W."/>
        </authorList>
    </citation>
    <scope>NUCLEOTIDE SEQUENCE [LARGE SCALE GENOMIC DNA]</scope>
    <source>
        <strain evidence="2">MT8872</strain>
    </source>
</reference>
<evidence type="ECO:0000313" key="3">
    <source>
        <dbReference type="WBParaSite" id="Pan_g9762.t1"/>
    </source>
</evidence>
<organism evidence="2 3">
    <name type="scientific">Panagrellus redivivus</name>
    <name type="common">Microworm</name>
    <dbReference type="NCBI Taxonomy" id="6233"/>
    <lineage>
        <taxon>Eukaryota</taxon>
        <taxon>Metazoa</taxon>
        <taxon>Ecdysozoa</taxon>
        <taxon>Nematoda</taxon>
        <taxon>Chromadorea</taxon>
        <taxon>Rhabditida</taxon>
        <taxon>Tylenchina</taxon>
        <taxon>Panagrolaimomorpha</taxon>
        <taxon>Panagrolaimoidea</taxon>
        <taxon>Panagrolaimidae</taxon>
        <taxon>Panagrellus</taxon>
    </lineage>
</organism>
<dbReference type="Proteomes" id="UP000492821">
    <property type="component" value="Unassembled WGS sequence"/>
</dbReference>
<accession>A0A7E4WDM1</accession>
<evidence type="ECO:0000313" key="2">
    <source>
        <dbReference type="Proteomes" id="UP000492821"/>
    </source>
</evidence>
<keyword evidence="2" id="KW-1185">Reference proteome</keyword>